<dbReference type="Proteomes" id="UP000199629">
    <property type="component" value="Unassembled WGS sequence"/>
</dbReference>
<name>A0A1C4X9T7_9ACTN</name>
<keyword evidence="2" id="KW-1185">Reference proteome</keyword>
<accession>A0A1C4X9T7</accession>
<sequence length="181" mass="18691">MPVDNDHHGERGLIVIEQPAYTGFGFSDEEWGLLVGLPQSVLAAAAAAESDGTRRTMAENAAGLETIAAGRESASPLVAAVAGEVVSRVGDPEIGAELPVITPDDPQAMIDDVLARAGQASALLAGKIDEGQAGAYRHWLVEIAEQVVGAASTGGILGLGGDVVSDSERRFRDRLAHVLND</sequence>
<evidence type="ECO:0000313" key="2">
    <source>
        <dbReference type="Proteomes" id="UP000199629"/>
    </source>
</evidence>
<dbReference type="AlphaFoldDB" id="A0A1C4X9T7"/>
<gene>
    <name evidence="1" type="ORF">GA0070214_105268</name>
</gene>
<reference evidence="2" key="1">
    <citation type="submission" date="2016-06" db="EMBL/GenBank/DDBJ databases">
        <authorList>
            <person name="Varghese N."/>
            <person name="Submissions Spin"/>
        </authorList>
    </citation>
    <scope>NUCLEOTIDE SEQUENCE [LARGE SCALE GENOMIC DNA]</scope>
    <source>
        <strain evidence="2">DSM 45246</strain>
    </source>
</reference>
<proteinExistence type="predicted"/>
<organism evidence="1 2">
    <name type="scientific">Micromonospora chaiyaphumensis</name>
    <dbReference type="NCBI Taxonomy" id="307119"/>
    <lineage>
        <taxon>Bacteria</taxon>
        <taxon>Bacillati</taxon>
        <taxon>Actinomycetota</taxon>
        <taxon>Actinomycetes</taxon>
        <taxon>Micromonosporales</taxon>
        <taxon>Micromonosporaceae</taxon>
        <taxon>Micromonospora</taxon>
    </lineage>
</organism>
<protein>
    <submittedName>
        <fullName evidence="1">Uncharacterized protein</fullName>
    </submittedName>
</protein>
<dbReference type="EMBL" id="FMCS01000005">
    <property type="protein sequence ID" value="SCF05144.1"/>
    <property type="molecule type" value="Genomic_DNA"/>
</dbReference>
<evidence type="ECO:0000313" key="1">
    <source>
        <dbReference type="EMBL" id="SCF05144.1"/>
    </source>
</evidence>